<dbReference type="EMBL" id="MBFS01000053">
    <property type="protein sequence ID" value="PVV04984.1"/>
    <property type="molecule type" value="Genomic_DNA"/>
</dbReference>
<evidence type="ECO:0000313" key="2">
    <source>
        <dbReference type="EMBL" id="PVV04984.1"/>
    </source>
</evidence>
<organism evidence="2 3">
    <name type="scientific">Smittium megazygosporum</name>
    <dbReference type="NCBI Taxonomy" id="133381"/>
    <lineage>
        <taxon>Eukaryota</taxon>
        <taxon>Fungi</taxon>
        <taxon>Fungi incertae sedis</taxon>
        <taxon>Zoopagomycota</taxon>
        <taxon>Kickxellomycotina</taxon>
        <taxon>Harpellomycetes</taxon>
        <taxon>Harpellales</taxon>
        <taxon>Legeriomycetaceae</taxon>
        <taxon>Smittium</taxon>
    </lineage>
</organism>
<feature type="region of interest" description="Disordered" evidence="1">
    <location>
        <begin position="80"/>
        <end position="106"/>
    </location>
</feature>
<feature type="compositionally biased region" description="Basic residues" evidence="1">
    <location>
        <begin position="97"/>
        <end position="106"/>
    </location>
</feature>
<dbReference type="AlphaFoldDB" id="A0A2T9ZK66"/>
<accession>A0A2T9ZK66</accession>
<comment type="caution">
    <text evidence="2">The sequence shown here is derived from an EMBL/GenBank/DDBJ whole genome shotgun (WGS) entry which is preliminary data.</text>
</comment>
<dbReference type="Gene3D" id="6.10.280.30">
    <property type="match status" value="1"/>
</dbReference>
<evidence type="ECO:0000313" key="3">
    <source>
        <dbReference type="Proteomes" id="UP000245609"/>
    </source>
</evidence>
<protein>
    <submittedName>
        <fullName evidence="2">Uncharacterized protein</fullName>
    </submittedName>
</protein>
<gene>
    <name evidence="2" type="ORF">BB560_000495</name>
</gene>
<dbReference type="Proteomes" id="UP000245609">
    <property type="component" value="Unassembled WGS sequence"/>
</dbReference>
<reference evidence="2 3" key="1">
    <citation type="journal article" date="2018" name="MBio">
        <title>Comparative Genomics Reveals the Core Gene Toolbox for the Fungus-Insect Symbiosis.</title>
        <authorList>
            <person name="Wang Y."/>
            <person name="Stata M."/>
            <person name="Wang W."/>
            <person name="Stajich J.E."/>
            <person name="White M.M."/>
            <person name="Moncalvo J.M."/>
        </authorList>
    </citation>
    <scope>NUCLEOTIDE SEQUENCE [LARGE SCALE GENOMIC DNA]</scope>
    <source>
        <strain evidence="2 3">SC-DP-2</strain>
    </source>
</reference>
<keyword evidence="3" id="KW-1185">Reference proteome</keyword>
<name>A0A2T9ZK66_9FUNG</name>
<feature type="compositionally biased region" description="Basic and acidic residues" evidence="1">
    <location>
        <begin position="80"/>
        <end position="96"/>
    </location>
</feature>
<sequence length="106" mass="12622">MEDNGEKAWQTFEKIRLEKKLDDADKRREEIQSHIVEKNKAHMDHVFAVSDEYHSNKKSPEELEFEMEVDAKLAAADERREQHLRDISSHNHEKVAHAKRVSREHH</sequence>
<evidence type="ECO:0000256" key="1">
    <source>
        <dbReference type="SAM" id="MobiDB-lite"/>
    </source>
</evidence>
<dbReference type="OrthoDB" id="5723926at2759"/>
<proteinExistence type="predicted"/>